<dbReference type="InterPro" id="IPR036291">
    <property type="entry name" value="NAD(P)-bd_dom_sf"/>
</dbReference>
<dbReference type="STRING" id="395963.Bind_1245"/>
<dbReference type="Pfam" id="PF08240">
    <property type="entry name" value="ADH_N"/>
    <property type="match status" value="1"/>
</dbReference>
<keyword evidence="5" id="KW-1185">Reference proteome</keyword>
<evidence type="ECO:0000259" key="3">
    <source>
        <dbReference type="SMART" id="SM00829"/>
    </source>
</evidence>
<evidence type="ECO:0000313" key="5">
    <source>
        <dbReference type="Proteomes" id="UP000001695"/>
    </source>
</evidence>
<dbReference type="InterPro" id="IPR013154">
    <property type="entry name" value="ADH-like_N"/>
</dbReference>
<dbReference type="KEGG" id="bid:Bind_1245"/>
<dbReference type="Pfam" id="PF00107">
    <property type="entry name" value="ADH_zinc_N"/>
    <property type="match status" value="1"/>
</dbReference>
<protein>
    <submittedName>
        <fullName evidence="4">NAD(P)H quinone oxidoreductase, PIG3 family</fullName>
    </submittedName>
</protein>
<dbReference type="SUPFAM" id="SSF50129">
    <property type="entry name" value="GroES-like"/>
    <property type="match status" value="1"/>
</dbReference>
<dbReference type="InterPro" id="IPR013149">
    <property type="entry name" value="ADH-like_C"/>
</dbReference>
<keyword evidence="1" id="KW-0521">NADP</keyword>
<dbReference type="Proteomes" id="UP000001695">
    <property type="component" value="Chromosome"/>
</dbReference>
<dbReference type="Gene3D" id="3.90.180.10">
    <property type="entry name" value="Medium-chain alcohol dehydrogenases, catalytic domain"/>
    <property type="match status" value="1"/>
</dbReference>
<dbReference type="NCBIfam" id="TIGR02824">
    <property type="entry name" value="quinone_pig3"/>
    <property type="match status" value="1"/>
</dbReference>
<dbReference type="GO" id="GO:0016651">
    <property type="term" value="F:oxidoreductase activity, acting on NAD(P)H"/>
    <property type="evidence" value="ECO:0007669"/>
    <property type="project" value="TreeGrafter"/>
</dbReference>
<feature type="domain" description="Enoyl reductase (ER)" evidence="3">
    <location>
        <begin position="18"/>
        <end position="333"/>
    </location>
</feature>
<organism evidence="4 5">
    <name type="scientific">Beijerinckia indica subsp. indica (strain ATCC 9039 / DSM 1715 / NCIMB 8712)</name>
    <dbReference type="NCBI Taxonomy" id="395963"/>
    <lineage>
        <taxon>Bacteria</taxon>
        <taxon>Pseudomonadati</taxon>
        <taxon>Pseudomonadota</taxon>
        <taxon>Alphaproteobacteria</taxon>
        <taxon>Hyphomicrobiales</taxon>
        <taxon>Beijerinckiaceae</taxon>
        <taxon>Beijerinckia</taxon>
    </lineage>
</organism>
<dbReference type="eggNOG" id="COG0604">
    <property type="taxonomic scope" value="Bacteria"/>
</dbReference>
<evidence type="ECO:0000256" key="1">
    <source>
        <dbReference type="ARBA" id="ARBA00022857"/>
    </source>
</evidence>
<dbReference type="HOGENOM" id="CLU_026673_3_4_5"/>
<gene>
    <name evidence="4" type="ordered locus">Bind_1245</name>
</gene>
<dbReference type="Gene3D" id="3.40.50.720">
    <property type="entry name" value="NAD(P)-binding Rossmann-like Domain"/>
    <property type="match status" value="1"/>
</dbReference>
<proteinExistence type="predicted"/>
<accession>B2IJL5</accession>
<dbReference type="RefSeq" id="WP_012384244.1">
    <property type="nucleotide sequence ID" value="NC_010581.1"/>
</dbReference>
<name>B2IJL5_BEII9</name>
<dbReference type="PANTHER" id="PTHR48106">
    <property type="entry name" value="QUINONE OXIDOREDUCTASE PIG3-RELATED"/>
    <property type="match status" value="1"/>
</dbReference>
<dbReference type="InterPro" id="IPR014189">
    <property type="entry name" value="Quinone_OxRdtase_PIG3"/>
</dbReference>
<dbReference type="CDD" id="cd05276">
    <property type="entry name" value="p53_inducible_oxidoreductase"/>
    <property type="match status" value="1"/>
</dbReference>
<dbReference type="SUPFAM" id="SSF51735">
    <property type="entry name" value="NAD(P)-binding Rossmann-fold domains"/>
    <property type="match status" value="1"/>
</dbReference>
<dbReference type="GO" id="GO:0070402">
    <property type="term" value="F:NADPH binding"/>
    <property type="evidence" value="ECO:0007669"/>
    <property type="project" value="TreeGrafter"/>
</dbReference>
<dbReference type="EMBL" id="CP001016">
    <property type="protein sequence ID" value="ACB94887.1"/>
    <property type="molecule type" value="Genomic_DNA"/>
</dbReference>
<dbReference type="InterPro" id="IPR020843">
    <property type="entry name" value="ER"/>
</dbReference>
<keyword evidence="2" id="KW-0560">Oxidoreductase</keyword>
<reference evidence="5" key="1">
    <citation type="submission" date="2008-03" db="EMBL/GenBank/DDBJ databases">
        <title>Complete sequence of chromosome of Beijerinckia indica subsp. indica ATCC 9039.</title>
        <authorList>
            <consortium name="US DOE Joint Genome Institute"/>
            <person name="Copeland A."/>
            <person name="Lucas S."/>
            <person name="Lapidus A."/>
            <person name="Glavina del Rio T."/>
            <person name="Dalin E."/>
            <person name="Tice H."/>
            <person name="Bruce D."/>
            <person name="Goodwin L."/>
            <person name="Pitluck S."/>
            <person name="LaButti K."/>
            <person name="Schmutz J."/>
            <person name="Larimer F."/>
            <person name="Land M."/>
            <person name="Hauser L."/>
            <person name="Kyrpides N."/>
            <person name="Mikhailova N."/>
            <person name="Dunfield P.F."/>
            <person name="Dedysh S.N."/>
            <person name="Liesack W."/>
            <person name="Saw J.H."/>
            <person name="Alam M."/>
            <person name="Chen Y."/>
            <person name="Murrell J.C."/>
            <person name="Richardson P."/>
        </authorList>
    </citation>
    <scope>NUCLEOTIDE SEQUENCE [LARGE SCALE GENOMIC DNA]</scope>
    <source>
        <strain evidence="5">ATCC 9039 / DSM 1715 / NCIMB 8712</strain>
    </source>
</reference>
<dbReference type="InterPro" id="IPR011032">
    <property type="entry name" value="GroES-like_sf"/>
</dbReference>
<dbReference type="AlphaFoldDB" id="B2IJL5"/>
<dbReference type="SMART" id="SM00829">
    <property type="entry name" value="PKS_ER"/>
    <property type="match status" value="1"/>
</dbReference>
<dbReference type="PANTHER" id="PTHR48106:SF8">
    <property type="entry name" value="OS02G0805600 PROTEIN"/>
    <property type="match status" value="1"/>
</dbReference>
<sequence length="338" mass="36359">MAAIIPDRMRQIYFDGKGGPEVIRVGEAEVPTPGRGKVLIEVAAAGINRPDCVQRAGFYPPPPGESEIPGLEVAGKIVKLGEGVSQWQIGDEVCALLGSGGYAEYALADAALCLPVPKGLSLIEAAALPETYFTVYDNVFTRGRLQPGENFLIHGGSSGIGSTAIQLAKQFGAKVFTTAGSAEKCAFCRTLGADHAIDYKTSDFVEEIRKITDNKYPIDVILDMVGGSYIAKNLSLLNFDGRMVQIAFLQSPKVASFDFLPLMLRRLTMTGSTLRARALGQKIEIAEALRELVWPLLDQGLVKPMVHATFPLEEARQSHELMESSAHLGKILLVTGLA</sequence>
<evidence type="ECO:0000313" key="4">
    <source>
        <dbReference type="EMBL" id="ACB94887.1"/>
    </source>
</evidence>
<reference evidence="4 5" key="2">
    <citation type="journal article" date="2010" name="J. Bacteriol.">
        <title>Complete genome sequence of Beijerinckia indica subsp. indica.</title>
        <authorList>
            <person name="Tamas I."/>
            <person name="Dedysh S.N."/>
            <person name="Liesack W."/>
            <person name="Stott M.B."/>
            <person name="Alam M."/>
            <person name="Murrell J.C."/>
            <person name="Dunfield P.F."/>
        </authorList>
    </citation>
    <scope>NUCLEOTIDE SEQUENCE [LARGE SCALE GENOMIC DNA]</scope>
    <source>
        <strain evidence="5">ATCC 9039 / DSM 1715 / NCIMB 8712</strain>
    </source>
</reference>
<evidence type="ECO:0000256" key="2">
    <source>
        <dbReference type="ARBA" id="ARBA00023002"/>
    </source>
</evidence>